<dbReference type="EC" id="2.1.1.148" evidence="1"/>
<organism evidence="3 4">
    <name type="scientific">Alterisphingorhabdus coralli</name>
    <dbReference type="NCBI Taxonomy" id="3071408"/>
    <lineage>
        <taxon>Bacteria</taxon>
        <taxon>Pseudomonadati</taxon>
        <taxon>Pseudomonadota</taxon>
        <taxon>Alphaproteobacteria</taxon>
        <taxon>Sphingomonadales</taxon>
        <taxon>Sphingomonadaceae</taxon>
        <taxon>Alterisphingorhabdus (ex Yan et al. 2024)</taxon>
    </lineage>
</organism>
<sequence length="229" mass="26266">MIPAQLVHCSDEDHILYIARVSSNQENTDPGLISWLIKQGHWSPFEMVGACIEVNTTRDIGRQILRHRSFSFQEFSQRYATVSAHQSAPHREMRLKGSKSNRQGSGGERDQMLEVTMAEAVIRAFQNYDRLIHAGVAPECARSILPEGYTPTRMYMNGTLRSWIHYLAERLRLNPKDNRPWAQLEHYRIAAAIYALLKLQFPVTFEAIEHIAYIDKPRRQMGDQAGEAS</sequence>
<protein>
    <recommendedName>
        <fullName evidence="1">FAD-dependent thymidylate synthase</fullName>
        <ecNumber evidence="1">2.1.1.148</ecNumber>
    </recommendedName>
</protein>
<gene>
    <name evidence="3" type="primary">thyX</name>
    <name evidence="3" type="ORF">RB602_06475</name>
</gene>
<proteinExistence type="predicted"/>
<dbReference type="InterPro" id="IPR036098">
    <property type="entry name" value="Thymidylate_synthase_ThyX_sf"/>
</dbReference>
<dbReference type="KEGG" id="acoa:RB602_06475"/>
<accession>A0AA97I145</accession>
<dbReference type="AlphaFoldDB" id="A0AA97I145"/>
<dbReference type="Pfam" id="PF02511">
    <property type="entry name" value="Thy1"/>
    <property type="match status" value="1"/>
</dbReference>
<dbReference type="Gene3D" id="3.30.1360.170">
    <property type="match status" value="1"/>
</dbReference>
<evidence type="ECO:0000256" key="2">
    <source>
        <dbReference type="SAM" id="MobiDB-lite"/>
    </source>
</evidence>
<dbReference type="CDD" id="cd20175">
    <property type="entry name" value="ThyX"/>
    <property type="match status" value="1"/>
</dbReference>
<dbReference type="SUPFAM" id="SSF69796">
    <property type="entry name" value="Thymidylate synthase-complementing protein Thy1"/>
    <property type="match status" value="1"/>
</dbReference>
<dbReference type="PANTHER" id="PTHR34934">
    <property type="entry name" value="FLAVIN-DEPENDENT THYMIDYLATE SYNTHASE"/>
    <property type="match status" value="1"/>
</dbReference>
<dbReference type="GO" id="GO:0032259">
    <property type="term" value="P:methylation"/>
    <property type="evidence" value="ECO:0007669"/>
    <property type="project" value="UniProtKB-KW"/>
</dbReference>
<dbReference type="NCBIfam" id="TIGR02170">
    <property type="entry name" value="thyX"/>
    <property type="match status" value="1"/>
</dbReference>
<dbReference type="PANTHER" id="PTHR34934:SF1">
    <property type="entry name" value="FLAVIN-DEPENDENT THYMIDYLATE SYNTHASE"/>
    <property type="match status" value="1"/>
</dbReference>
<dbReference type="GO" id="GO:0070402">
    <property type="term" value="F:NADPH binding"/>
    <property type="evidence" value="ECO:0007669"/>
    <property type="project" value="TreeGrafter"/>
</dbReference>
<evidence type="ECO:0000313" key="4">
    <source>
        <dbReference type="Proteomes" id="UP001302429"/>
    </source>
</evidence>
<dbReference type="EMBL" id="CP136594">
    <property type="protein sequence ID" value="WOE76354.1"/>
    <property type="molecule type" value="Genomic_DNA"/>
</dbReference>
<dbReference type="GO" id="GO:0050797">
    <property type="term" value="F:thymidylate synthase (FAD) activity"/>
    <property type="evidence" value="ECO:0007669"/>
    <property type="project" value="UniProtKB-UniRule"/>
</dbReference>
<dbReference type="PROSITE" id="PS51331">
    <property type="entry name" value="THYX"/>
    <property type="match status" value="1"/>
</dbReference>
<feature type="region of interest" description="Disordered" evidence="2">
    <location>
        <begin position="83"/>
        <end position="108"/>
    </location>
</feature>
<keyword evidence="3" id="KW-0489">Methyltransferase</keyword>
<dbReference type="GO" id="GO:0004799">
    <property type="term" value="F:thymidylate synthase activity"/>
    <property type="evidence" value="ECO:0007669"/>
    <property type="project" value="TreeGrafter"/>
</dbReference>
<dbReference type="InterPro" id="IPR003669">
    <property type="entry name" value="Thymidylate_synthase_ThyX"/>
</dbReference>
<reference evidence="3 4" key="1">
    <citation type="submission" date="2023-10" db="EMBL/GenBank/DDBJ databases">
        <title>Complete genome sequence of a Sphingomonadaceae bacterium.</title>
        <authorList>
            <person name="Yan C."/>
        </authorList>
    </citation>
    <scope>NUCLEOTIDE SEQUENCE [LARGE SCALE GENOMIC DNA]</scope>
    <source>
        <strain evidence="3 4">SCSIO 66989</strain>
    </source>
</reference>
<evidence type="ECO:0000313" key="3">
    <source>
        <dbReference type="EMBL" id="WOE76354.1"/>
    </source>
</evidence>
<name>A0AA97I145_9SPHN</name>
<dbReference type="RefSeq" id="WP_317084011.1">
    <property type="nucleotide sequence ID" value="NZ_CP136594.1"/>
</dbReference>
<keyword evidence="4" id="KW-1185">Reference proteome</keyword>
<keyword evidence="3" id="KW-0808">Transferase</keyword>
<dbReference type="Proteomes" id="UP001302429">
    <property type="component" value="Chromosome"/>
</dbReference>
<evidence type="ECO:0000256" key="1">
    <source>
        <dbReference type="NCBIfam" id="TIGR02170"/>
    </source>
</evidence>
<dbReference type="Gene3D" id="1.20.5.3070">
    <property type="match status" value="1"/>
</dbReference>
<dbReference type="GO" id="GO:0050660">
    <property type="term" value="F:flavin adenine dinucleotide binding"/>
    <property type="evidence" value="ECO:0007669"/>
    <property type="project" value="UniProtKB-UniRule"/>
</dbReference>
<dbReference type="GO" id="GO:0006231">
    <property type="term" value="P:dTMP biosynthetic process"/>
    <property type="evidence" value="ECO:0007669"/>
    <property type="project" value="UniProtKB-UniRule"/>
</dbReference>